<dbReference type="InterPro" id="IPR006439">
    <property type="entry name" value="HAD-SF_hydro_IA"/>
</dbReference>
<dbReference type="InterPro" id="IPR050155">
    <property type="entry name" value="HAD-like_hydrolase_sf"/>
</dbReference>
<protein>
    <recommendedName>
        <fullName evidence="4">phosphoglycolate phosphatase</fullName>
        <ecNumber evidence="4">3.1.3.18</ecNumber>
    </recommendedName>
</protein>
<dbReference type="NCBIfam" id="TIGR01549">
    <property type="entry name" value="HAD-SF-IA-v1"/>
    <property type="match status" value="2"/>
</dbReference>
<evidence type="ECO:0000313" key="6">
    <source>
        <dbReference type="EMBL" id="PAU79729.1"/>
    </source>
</evidence>
<evidence type="ECO:0000256" key="4">
    <source>
        <dbReference type="ARBA" id="ARBA00013078"/>
    </source>
</evidence>
<feature type="region of interest" description="Disordered" evidence="5">
    <location>
        <begin position="255"/>
        <end position="279"/>
    </location>
</feature>
<dbReference type="InterPro" id="IPR041492">
    <property type="entry name" value="HAD_2"/>
</dbReference>
<dbReference type="PANTHER" id="PTHR43434">
    <property type="entry name" value="PHOSPHOGLYCOLATE PHOSPHATASE"/>
    <property type="match status" value="1"/>
</dbReference>
<dbReference type="GO" id="GO:0006281">
    <property type="term" value="P:DNA repair"/>
    <property type="evidence" value="ECO:0007669"/>
    <property type="project" value="TreeGrafter"/>
</dbReference>
<gene>
    <name evidence="6" type="ORF">CK501_12495</name>
</gene>
<dbReference type="OrthoDB" id="9782449at2"/>
<dbReference type="Gene3D" id="3.40.50.1000">
    <property type="entry name" value="HAD superfamily/HAD-like"/>
    <property type="match status" value="2"/>
</dbReference>
<reference evidence="6 7" key="1">
    <citation type="submission" date="2017-08" db="EMBL/GenBank/DDBJ databases">
        <title>Halovibrio sewagensis sp. nov., isolated from wastewater of high salinity.</title>
        <authorList>
            <person name="Dong X."/>
            <person name="Zhang G."/>
        </authorList>
    </citation>
    <scope>NUCLEOTIDE SEQUENCE [LARGE SCALE GENOMIC DNA]</scope>
    <source>
        <strain evidence="6 7">YL5-2</strain>
    </source>
</reference>
<accession>A0A2A2F521</accession>
<dbReference type="Proteomes" id="UP000218896">
    <property type="component" value="Unassembled WGS sequence"/>
</dbReference>
<dbReference type="InterPro" id="IPR023198">
    <property type="entry name" value="PGP-like_dom2"/>
</dbReference>
<dbReference type="GO" id="GO:0005829">
    <property type="term" value="C:cytosol"/>
    <property type="evidence" value="ECO:0007669"/>
    <property type="project" value="TreeGrafter"/>
</dbReference>
<keyword evidence="6" id="KW-0378">Hydrolase</keyword>
<comment type="pathway">
    <text evidence="2">Organic acid metabolism; glycolate biosynthesis; glycolate from 2-phosphoglycolate: step 1/1.</text>
</comment>
<dbReference type="EC" id="3.1.3.18" evidence="4"/>
<dbReference type="InterPro" id="IPR036412">
    <property type="entry name" value="HAD-like_sf"/>
</dbReference>
<dbReference type="EMBL" id="NSKD01000006">
    <property type="protein sequence ID" value="PAU79729.1"/>
    <property type="molecule type" value="Genomic_DNA"/>
</dbReference>
<evidence type="ECO:0000313" key="7">
    <source>
        <dbReference type="Proteomes" id="UP000218896"/>
    </source>
</evidence>
<dbReference type="InterPro" id="IPR023214">
    <property type="entry name" value="HAD_sf"/>
</dbReference>
<feature type="compositionally biased region" description="Pro residues" evidence="5">
    <location>
        <begin position="263"/>
        <end position="273"/>
    </location>
</feature>
<dbReference type="Gene3D" id="1.10.150.240">
    <property type="entry name" value="Putative phosphatase, domain 2"/>
    <property type="match status" value="1"/>
</dbReference>
<dbReference type="SFLD" id="SFLDS00003">
    <property type="entry name" value="Haloacid_Dehalogenase"/>
    <property type="match status" value="2"/>
</dbReference>
<dbReference type="GO" id="GO:0008967">
    <property type="term" value="F:phosphoglycolate phosphatase activity"/>
    <property type="evidence" value="ECO:0007669"/>
    <property type="project" value="UniProtKB-EC"/>
</dbReference>
<keyword evidence="7" id="KW-1185">Reference proteome</keyword>
<dbReference type="SUPFAM" id="SSF56784">
    <property type="entry name" value="HAD-like"/>
    <property type="match status" value="2"/>
</dbReference>
<evidence type="ECO:0000256" key="1">
    <source>
        <dbReference type="ARBA" id="ARBA00000830"/>
    </source>
</evidence>
<dbReference type="PANTHER" id="PTHR43434:SF1">
    <property type="entry name" value="PHOSPHOGLYCOLATE PHOSPHATASE"/>
    <property type="match status" value="1"/>
</dbReference>
<comment type="catalytic activity">
    <reaction evidence="1">
        <text>2-phosphoglycolate + H2O = glycolate + phosphate</text>
        <dbReference type="Rhea" id="RHEA:14369"/>
        <dbReference type="ChEBI" id="CHEBI:15377"/>
        <dbReference type="ChEBI" id="CHEBI:29805"/>
        <dbReference type="ChEBI" id="CHEBI:43474"/>
        <dbReference type="ChEBI" id="CHEBI:58033"/>
        <dbReference type="EC" id="3.1.3.18"/>
    </reaction>
</comment>
<comment type="similarity">
    <text evidence="3">Belongs to the HAD-like hydrolase superfamily. CbbY/CbbZ/Gph/YieH family.</text>
</comment>
<dbReference type="SFLD" id="SFLDG01129">
    <property type="entry name" value="C1.5:_HAD__Beta-PGM__Phosphata"/>
    <property type="match status" value="2"/>
</dbReference>
<evidence type="ECO:0000256" key="5">
    <source>
        <dbReference type="SAM" id="MobiDB-lite"/>
    </source>
</evidence>
<comment type="caution">
    <text evidence="6">The sequence shown here is derived from an EMBL/GenBank/DDBJ whole genome shotgun (WGS) entry which is preliminary data.</text>
</comment>
<evidence type="ECO:0000256" key="2">
    <source>
        <dbReference type="ARBA" id="ARBA00004818"/>
    </source>
</evidence>
<organism evidence="6 7">
    <name type="scientific">Halovibrio salipaludis</name>
    <dbReference type="NCBI Taxonomy" id="2032626"/>
    <lineage>
        <taxon>Bacteria</taxon>
        <taxon>Pseudomonadati</taxon>
        <taxon>Pseudomonadota</taxon>
        <taxon>Gammaproteobacteria</taxon>
        <taxon>Oceanospirillales</taxon>
        <taxon>Halomonadaceae</taxon>
        <taxon>Halovibrio</taxon>
    </lineage>
</organism>
<dbReference type="AlphaFoldDB" id="A0A2A2F521"/>
<name>A0A2A2F521_9GAMM</name>
<sequence>MLFDWHGTVVDTHDAMFSAMEEMLPQLEELGLVEELLPEDQCKTADDARLVRYIRLFRRLHPRILSERRVSRTDIFNAIFGDNTAAKQVAHEAYNACYRSHYGEVRPFQEGIFEYLSAWRAAGIRLGVATNRNREFLEHELTLVDGGRWAPLIDVIVCAGDVTAYKPDPEIILKAAEAAGCPADERVWYVGDSTTDMITAGNAGVTPVFFNGGQWEPEYIKRRFAGDPDHHPAAIAHSFEALTDRIAENLEGDARATLDARRPPPYPAPQPPEPRIEPDWHPSVVNLTLPRVILFDWHATLVDTLDAMYHAVDDMLPELRERGLLDNIATTSNARSPEEQRLVDYARDHSRLHPQVRADRKISRTDIFEVLFGEDDTSKSLAHQVFRHHYRRHYGSVLPLEPGVRDLLSTLNTLPLRIGVITNRDREFFEEELRLVDDGGWTELFAINICGDDVPHRKPHPDQLLLAAERLEEASDAGIWYVGDSTTDVSAAQRAGQTAVFFNSAQWDLPALNRLFPGDTNHPYQPDVVVNDFSEFWAMLLTCLDDATP</sequence>
<dbReference type="Gene3D" id="1.10.150.730">
    <property type="match status" value="1"/>
</dbReference>
<proteinExistence type="inferred from homology"/>
<evidence type="ECO:0000256" key="3">
    <source>
        <dbReference type="ARBA" id="ARBA00006171"/>
    </source>
</evidence>
<dbReference type="Pfam" id="PF13419">
    <property type="entry name" value="HAD_2"/>
    <property type="match status" value="2"/>
</dbReference>